<reference evidence="2" key="2">
    <citation type="submission" date="2020-09" db="EMBL/GenBank/DDBJ databases">
        <authorList>
            <person name="Sun Q."/>
            <person name="Zhou Y."/>
        </authorList>
    </citation>
    <scope>NUCLEOTIDE SEQUENCE</scope>
    <source>
        <strain evidence="2">CGMCC 1.15320</strain>
    </source>
</reference>
<organism evidence="2 3">
    <name type="scientific">Nitratireductor aestuarii</name>
    <dbReference type="NCBI Taxonomy" id="1735103"/>
    <lineage>
        <taxon>Bacteria</taxon>
        <taxon>Pseudomonadati</taxon>
        <taxon>Pseudomonadota</taxon>
        <taxon>Alphaproteobacteria</taxon>
        <taxon>Hyphomicrobiales</taxon>
        <taxon>Phyllobacteriaceae</taxon>
        <taxon>Nitratireductor</taxon>
    </lineage>
</organism>
<gene>
    <name evidence="2" type="ORF">GCM10011385_33040</name>
</gene>
<proteinExistence type="predicted"/>
<sequence length="111" mass="12366">MTENVGGGPLGPTSPKGGDTDAEVIVIDKPFLTRPRLLTFENDNSPDPIPLYRQVELLRDALTPFAELSELFRSTNGNQAVFSMNFGPGRWRELTINDFRRARTALSQTED</sequence>
<evidence type="ECO:0000256" key="1">
    <source>
        <dbReference type="SAM" id="MobiDB-lite"/>
    </source>
</evidence>
<reference evidence="2" key="1">
    <citation type="journal article" date="2014" name="Int. J. Syst. Evol. Microbiol.">
        <title>Complete genome sequence of Corynebacterium casei LMG S-19264T (=DSM 44701T), isolated from a smear-ripened cheese.</title>
        <authorList>
            <consortium name="US DOE Joint Genome Institute (JGI-PGF)"/>
            <person name="Walter F."/>
            <person name="Albersmeier A."/>
            <person name="Kalinowski J."/>
            <person name="Ruckert C."/>
        </authorList>
    </citation>
    <scope>NUCLEOTIDE SEQUENCE</scope>
    <source>
        <strain evidence="2">CGMCC 1.15320</strain>
    </source>
</reference>
<dbReference type="EMBL" id="BMIF01000011">
    <property type="protein sequence ID" value="GGA76408.1"/>
    <property type="molecule type" value="Genomic_DNA"/>
</dbReference>
<dbReference type="AlphaFoldDB" id="A0A916S142"/>
<accession>A0A916S142</accession>
<comment type="caution">
    <text evidence="2">The sequence shown here is derived from an EMBL/GenBank/DDBJ whole genome shotgun (WGS) entry which is preliminary data.</text>
</comment>
<evidence type="ECO:0000313" key="3">
    <source>
        <dbReference type="Proteomes" id="UP000636264"/>
    </source>
</evidence>
<evidence type="ECO:0000313" key="2">
    <source>
        <dbReference type="EMBL" id="GGA76408.1"/>
    </source>
</evidence>
<protein>
    <submittedName>
        <fullName evidence="2">Uncharacterized protein</fullName>
    </submittedName>
</protein>
<dbReference type="RefSeq" id="WP_188722202.1">
    <property type="nucleotide sequence ID" value="NZ_BMIF01000011.1"/>
</dbReference>
<feature type="region of interest" description="Disordered" evidence="1">
    <location>
        <begin position="1"/>
        <end position="21"/>
    </location>
</feature>
<dbReference type="Proteomes" id="UP000636264">
    <property type="component" value="Unassembled WGS sequence"/>
</dbReference>
<feature type="compositionally biased region" description="Gly residues" evidence="1">
    <location>
        <begin position="1"/>
        <end position="10"/>
    </location>
</feature>
<name>A0A916S142_9HYPH</name>
<keyword evidence="3" id="KW-1185">Reference proteome</keyword>